<name>A0A921KLL6_9ACTN</name>
<keyword evidence="3" id="KW-0472">Membrane</keyword>
<dbReference type="InterPro" id="IPR005754">
    <property type="entry name" value="Sortase"/>
</dbReference>
<proteinExistence type="predicted"/>
<feature type="active site" description="Proton donor/acceptor" evidence="2">
    <location>
        <position position="173"/>
    </location>
</feature>
<protein>
    <submittedName>
        <fullName evidence="4">Class C sortase</fullName>
    </submittedName>
</protein>
<reference evidence="4" key="2">
    <citation type="submission" date="2021-09" db="EMBL/GenBank/DDBJ databases">
        <authorList>
            <person name="Gilroy R."/>
        </authorList>
    </citation>
    <scope>NUCLEOTIDE SEQUENCE</scope>
    <source>
        <strain evidence="4">CHK124-7917</strain>
    </source>
</reference>
<dbReference type="Proteomes" id="UP000697330">
    <property type="component" value="Unassembled WGS sequence"/>
</dbReference>
<accession>A0A921KLL6</accession>
<gene>
    <name evidence="4" type="ORF">K8U72_06800</name>
</gene>
<feature type="active site" description="Acyl-thioester intermediate" evidence="2">
    <location>
        <position position="236"/>
    </location>
</feature>
<dbReference type="Gene3D" id="2.40.260.10">
    <property type="entry name" value="Sortase"/>
    <property type="match status" value="1"/>
</dbReference>
<evidence type="ECO:0000313" key="5">
    <source>
        <dbReference type="Proteomes" id="UP000697330"/>
    </source>
</evidence>
<dbReference type="CDD" id="cd05827">
    <property type="entry name" value="Sortase_C"/>
    <property type="match status" value="1"/>
</dbReference>
<evidence type="ECO:0000256" key="1">
    <source>
        <dbReference type="ARBA" id="ARBA00022801"/>
    </source>
</evidence>
<evidence type="ECO:0000256" key="3">
    <source>
        <dbReference type="SAM" id="Phobius"/>
    </source>
</evidence>
<keyword evidence="3" id="KW-0812">Transmembrane</keyword>
<dbReference type="EMBL" id="DYWQ01000096">
    <property type="protein sequence ID" value="HJF45473.1"/>
    <property type="molecule type" value="Genomic_DNA"/>
</dbReference>
<organism evidence="4 5">
    <name type="scientific">Thermophilibacter provencensis</name>
    <dbReference type="NCBI Taxonomy" id="1852386"/>
    <lineage>
        <taxon>Bacteria</taxon>
        <taxon>Bacillati</taxon>
        <taxon>Actinomycetota</taxon>
        <taxon>Coriobacteriia</taxon>
        <taxon>Coriobacteriales</taxon>
        <taxon>Atopobiaceae</taxon>
        <taxon>Thermophilibacter</taxon>
    </lineage>
</organism>
<evidence type="ECO:0000256" key="2">
    <source>
        <dbReference type="PIRSR" id="PIRSR605754-1"/>
    </source>
</evidence>
<comment type="caution">
    <text evidence="4">The sequence shown here is derived from an EMBL/GenBank/DDBJ whole genome shotgun (WGS) entry which is preliminary data.</text>
</comment>
<dbReference type="RefSeq" id="WP_274959234.1">
    <property type="nucleotide sequence ID" value="NZ_DYWQ01000096.1"/>
</dbReference>
<keyword evidence="3" id="KW-1133">Transmembrane helix</keyword>
<dbReference type="AlphaFoldDB" id="A0A921KLL6"/>
<evidence type="ECO:0000313" key="4">
    <source>
        <dbReference type="EMBL" id="HJF45473.1"/>
    </source>
</evidence>
<reference evidence="4" key="1">
    <citation type="journal article" date="2021" name="PeerJ">
        <title>Extensive microbial diversity within the chicken gut microbiome revealed by metagenomics and culture.</title>
        <authorList>
            <person name="Gilroy R."/>
            <person name="Ravi A."/>
            <person name="Getino M."/>
            <person name="Pursley I."/>
            <person name="Horton D.L."/>
            <person name="Alikhan N.F."/>
            <person name="Baker D."/>
            <person name="Gharbi K."/>
            <person name="Hall N."/>
            <person name="Watson M."/>
            <person name="Adriaenssens E.M."/>
            <person name="Foster-Nyarko E."/>
            <person name="Jarju S."/>
            <person name="Secka A."/>
            <person name="Antonio M."/>
            <person name="Oren A."/>
            <person name="Chaudhuri R.R."/>
            <person name="La Ragione R."/>
            <person name="Hildebrand F."/>
            <person name="Pallen M.J."/>
        </authorList>
    </citation>
    <scope>NUCLEOTIDE SEQUENCE</scope>
    <source>
        <strain evidence="4">CHK124-7917</strain>
    </source>
</reference>
<dbReference type="GO" id="GO:0016787">
    <property type="term" value="F:hydrolase activity"/>
    <property type="evidence" value="ECO:0007669"/>
    <property type="project" value="UniProtKB-KW"/>
</dbReference>
<dbReference type="NCBIfam" id="NF033745">
    <property type="entry name" value="class_C_sortase"/>
    <property type="match status" value="1"/>
</dbReference>
<dbReference type="InterPro" id="IPR042002">
    <property type="entry name" value="Sortase_C"/>
</dbReference>
<keyword evidence="1" id="KW-0378">Hydrolase</keyword>
<dbReference type="NCBIfam" id="TIGR01076">
    <property type="entry name" value="sortase_fam"/>
    <property type="match status" value="1"/>
</dbReference>
<sequence>MSRASGQARPSRRARRAVSLLAGVIMLLVGVGFVLYPILSSARAQEETSEALAAWRSEVVVEDRAQGEMTDEAADYRPKEGDDTYEQLLAYNDEVRNGTGDAVNDPFAFASDDLAALGLPDGIIGSVTIARLGETIPLYLGASQQNLDRGAAVLAGTSMPTGGDGTQCVIAAHRGPRVGLSMFRDIETLEIGDAVVIETPWDTLTYQAVGFDVIDPNDTGALAVEPGRDMVTLLTCHPYGHNYQRYLVRCERSDDTAELAPSPVEAVAATVTHAIWPGWSEGSPLLNLENVLRLAGLLIVLGLGVWALASMARRGSRRGPGGAHFD</sequence>
<feature type="transmembrane region" description="Helical" evidence="3">
    <location>
        <begin position="291"/>
        <end position="309"/>
    </location>
</feature>
<dbReference type="Pfam" id="PF04203">
    <property type="entry name" value="Sortase"/>
    <property type="match status" value="1"/>
</dbReference>
<feature type="transmembrane region" description="Helical" evidence="3">
    <location>
        <begin position="20"/>
        <end position="39"/>
    </location>
</feature>
<dbReference type="SUPFAM" id="SSF63817">
    <property type="entry name" value="Sortase"/>
    <property type="match status" value="1"/>
</dbReference>
<dbReference type="InterPro" id="IPR023365">
    <property type="entry name" value="Sortase_dom-sf"/>
</dbReference>